<organism evidence="2 3">
    <name type="scientific">Arthrobacter ginsengisoli</name>
    <dbReference type="NCBI Taxonomy" id="1356565"/>
    <lineage>
        <taxon>Bacteria</taxon>
        <taxon>Bacillati</taxon>
        <taxon>Actinomycetota</taxon>
        <taxon>Actinomycetes</taxon>
        <taxon>Micrococcales</taxon>
        <taxon>Micrococcaceae</taxon>
        <taxon>Arthrobacter</taxon>
    </lineage>
</organism>
<proteinExistence type="predicted"/>
<name>A0ABU1U8R0_9MICC</name>
<protein>
    <recommendedName>
        <fullName evidence="4">DUF4157 domain-containing protein</fullName>
    </recommendedName>
</protein>
<evidence type="ECO:0000256" key="1">
    <source>
        <dbReference type="SAM" id="MobiDB-lite"/>
    </source>
</evidence>
<evidence type="ECO:0000313" key="3">
    <source>
        <dbReference type="Proteomes" id="UP001252243"/>
    </source>
</evidence>
<reference evidence="2 3" key="1">
    <citation type="submission" date="2023-07" db="EMBL/GenBank/DDBJ databases">
        <title>Sorghum-associated microbial communities from plants grown in Nebraska, USA.</title>
        <authorList>
            <person name="Schachtman D."/>
        </authorList>
    </citation>
    <scope>NUCLEOTIDE SEQUENCE [LARGE SCALE GENOMIC DNA]</scope>
    <source>
        <strain evidence="2 3">BE167</strain>
    </source>
</reference>
<gene>
    <name evidence="2" type="ORF">J2X01_000834</name>
</gene>
<dbReference type="Proteomes" id="UP001252243">
    <property type="component" value="Unassembled WGS sequence"/>
</dbReference>
<accession>A0ABU1U8R0</accession>
<feature type="region of interest" description="Disordered" evidence="1">
    <location>
        <begin position="129"/>
        <end position="178"/>
    </location>
</feature>
<evidence type="ECO:0000313" key="2">
    <source>
        <dbReference type="EMBL" id="MDR7081557.1"/>
    </source>
</evidence>
<keyword evidence="3" id="KW-1185">Reference proteome</keyword>
<sequence length="178" mass="19181">MTPGQRLRQLANVLNTTTPLGLLLAGCARAPVRRGPRGLLIATGYRWRLPFAAAFTVGNVVLFRSGPEEALANPLLLGHEERHSTQYAWCLGLPFLPLYFLAAGWSLARSGNPGSRNFFERHAGLRAGGYPERARRTDPRISTADFPAGSGTPGSGKTGSNPRLQHRTGPAAPERNEA</sequence>
<dbReference type="EMBL" id="JAVDVQ010000002">
    <property type="protein sequence ID" value="MDR7081557.1"/>
    <property type="molecule type" value="Genomic_DNA"/>
</dbReference>
<dbReference type="PROSITE" id="PS51257">
    <property type="entry name" value="PROKAR_LIPOPROTEIN"/>
    <property type="match status" value="1"/>
</dbReference>
<comment type="caution">
    <text evidence="2">The sequence shown here is derived from an EMBL/GenBank/DDBJ whole genome shotgun (WGS) entry which is preliminary data.</text>
</comment>
<evidence type="ECO:0008006" key="4">
    <source>
        <dbReference type="Google" id="ProtNLM"/>
    </source>
</evidence>
<dbReference type="RefSeq" id="WP_374724926.1">
    <property type="nucleotide sequence ID" value="NZ_JAVDVQ010000002.1"/>
</dbReference>